<proteinExistence type="predicted"/>
<name>A0A0F9GM04_9ZZZZ</name>
<dbReference type="AlphaFoldDB" id="A0A0F9GM04"/>
<protein>
    <submittedName>
        <fullName evidence="1">Uncharacterized protein</fullName>
    </submittedName>
</protein>
<evidence type="ECO:0000313" key="1">
    <source>
        <dbReference type="EMBL" id="KKL91541.1"/>
    </source>
</evidence>
<dbReference type="EMBL" id="LAZR01019705">
    <property type="protein sequence ID" value="KKL91541.1"/>
    <property type="molecule type" value="Genomic_DNA"/>
</dbReference>
<organism evidence="1">
    <name type="scientific">marine sediment metagenome</name>
    <dbReference type="NCBI Taxonomy" id="412755"/>
    <lineage>
        <taxon>unclassified sequences</taxon>
        <taxon>metagenomes</taxon>
        <taxon>ecological metagenomes</taxon>
    </lineage>
</organism>
<comment type="caution">
    <text evidence="1">The sequence shown here is derived from an EMBL/GenBank/DDBJ whole genome shotgun (WGS) entry which is preliminary data.</text>
</comment>
<accession>A0A0F9GM04</accession>
<reference evidence="1" key="1">
    <citation type="journal article" date="2015" name="Nature">
        <title>Complex archaea that bridge the gap between prokaryotes and eukaryotes.</title>
        <authorList>
            <person name="Spang A."/>
            <person name="Saw J.H."/>
            <person name="Jorgensen S.L."/>
            <person name="Zaremba-Niedzwiedzka K."/>
            <person name="Martijn J."/>
            <person name="Lind A.E."/>
            <person name="van Eijk R."/>
            <person name="Schleper C."/>
            <person name="Guy L."/>
            <person name="Ettema T.J."/>
        </authorList>
    </citation>
    <scope>NUCLEOTIDE SEQUENCE</scope>
</reference>
<gene>
    <name evidence="1" type="ORF">LCGC14_1893660</name>
</gene>
<sequence length="121" mass="13291">MSDQTKLWLWDGSDWVKGKAASDGRLHVIEAHDGLVPVRATGTGQAILGALTLHWVTIDPSGVNWALALTDNTDGSGDDYWEFDDASKVSHHVEFIPPMKFVNGIYIKTVTAIAEVFFGYE</sequence>